<proteinExistence type="predicted"/>
<keyword evidence="3" id="KW-1185">Reference proteome</keyword>
<dbReference type="Proteomes" id="UP001268542">
    <property type="component" value="Unassembled WGS sequence"/>
</dbReference>
<dbReference type="EMBL" id="JAVYII010000011">
    <property type="protein sequence ID" value="MDT9595340.1"/>
    <property type="molecule type" value="Genomic_DNA"/>
</dbReference>
<feature type="transmembrane region" description="Helical" evidence="1">
    <location>
        <begin position="52"/>
        <end position="72"/>
    </location>
</feature>
<name>A0ABU3Q1G1_9ACTN</name>
<keyword evidence="1" id="KW-0472">Membrane</keyword>
<sequence length="150" mass="15276">MDPDDARRSLEQATSLSTTSTSAARWLVPYYVALGLGSVVLALGVGLTGDPVVVVVTTTLWVVLVVATSVYAATRRATVRGMAALHGVTMGAWTAAWCTTVLVGSLADLGWAWWAGGGLAMLAICLAAAASAHRRARPTPVAAGAAAGVR</sequence>
<evidence type="ECO:0000256" key="1">
    <source>
        <dbReference type="SAM" id="Phobius"/>
    </source>
</evidence>
<evidence type="ECO:0000313" key="2">
    <source>
        <dbReference type="EMBL" id="MDT9595340.1"/>
    </source>
</evidence>
<organism evidence="2 3">
    <name type="scientific">Nocardioides imazamoxiresistens</name>
    <dbReference type="NCBI Taxonomy" id="3231893"/>
    <lineage>
        <taxon>Bacteria</taxon>
        <taxon>Bacillati</taxon>
        <taxon>Actinomycetota</taxon>
        <taxon>Actinomycetes</taxon>
        <taxon>Propionibacteriales</taxon>
        <taxon>Nocardioidaceae</taxon>
        <taxon>Nocardioides</taxon>
    </lineage>
</organism>
<feature type="transmembrane region" description="Helical" evidence="1">
    <location>
        <begin position="84"/>
        <end position="105"/>
    </location>
</feature>
<evidence type="ECO:0000313" key="3">
    <source>
        <dbReference type="Proteomes" id="UP001268542"/>
    </source>
</evidence>
<accession>A0ABU3Q1G1</accession>
<reference evidence="2 3" key="1">
    <citation type="submission" date="2023-08" db="EMBL/GenBank/DDBJ databases">
        <title>Nocardioides seae sp. nov., a bacterium isolated from a soil.</title>
        <authorList>
            <person name="Wang X."/>
        </authorList>
    </citation>
    <scope>NUCLEOTIDE SEQUENCE [LARGE SCALE GENOMIC DNA]</scope>
    <source>
        <strain evidence="2 3">YZH12</strain>
    </source>
</reference>
<keyword evidence="1" id="KW-1133">Transmembrane helix</keyword>
<keyword evidence="1" id="KW-0812">Transmembrane</keyword>
<feature type="transmembrane region" description="Helical" evidence="1">
    <location>
        <begin position="27"/>
        <end position="46"/>
    </location>
</feature>
<protein>
    <recommendedName>
        <fullName evidence="4">Integral membrane protein</fullName>
    </recommendedName>
</protein>
<gene>
    <name evidence="2" type="ORF">RDV89_19790</name>
</gene>
<feature type="transmembrane region" description="Helical" evidence="1">
    <location>
        <begin position="111"/>
        <end position="130"/>
    </location>
</feature>
<evidence type="ECO:0008006" key="4">
    <source>
        <dbReference type="Google" id="ProtNLM"/>
    </source>
</evidence>
<comment type="caution">
    <text evidence="2">The sequence shown here is derived from an EMBL/GenBank/DDBJ whole genome shotgun (WGS) entry which is preliminary data.</text>
</comment>
<dbReference type="RefSeq" id="WP_315735972.1">
    <property type="nucleotide sequence ID" value="NZ_JAVYII010000011.1"/>
</dbReference>